<feature type="signal peptide" evidence="1">
    <location>
        <begin position="1"/>
        <end position="22"/>
    </location>
</feature>
<proteinExistence type="predicted"/>
<sequence>MKRHIRFLFALILALGLFARCAEESKDIPEEEENVKENVIKPNDFLSEELYDQLVVQVVYVDGYKPESNSTYHLASFLQSRLNKSGGITLSSQMIESPGKSTYSISDIRALEETHRTHKTTDKTLTAWILIVDGDYTENEGDANTLGVAYGSSSMALFGKTIRDFSGGLGQPSTHVLETTVLKHEFCHVLGLVDNGTPMVNNHLDTQHGKHCNNESCLMYYAAETSDFLSTFFAGSIPSLKEQCLSDLKNNGGK</sequence>
<feature type="chain" id="PRO_5005591495" description="Membrane metalloprotease" evidence="1">
    <location>
        <begin position="23"/>
        <end position="254"/>
    </location>
</feature>
<dbReference type="AlphaFoldDB" id="A0A0L8V7Y3"/>
<name>A0A0L8V7Y3_9BACT</name>
<dbReference type="SUPFAM" id="SSF55486">
    <property type="entry name" value="Metalloproteases ('zincins'), catalytic domain"/>
    <property type="match status" value="1"/>
</dbReference>
<dbReference type="Gene3D" id="3.40.390.10">
    <property type="entry name" value="Collagenase (Catalytic Domain)"/>
    <property type="match status" value="1"/>
</dbReference>
<evidence type="ECO:0008006" key="4">
    <source>
        <dbReference type="Google" id="ProtNLM"/>
    </source>
</evidence>
<dbReference type="EMBL" id="LGIA01000166">
    <property type="protein sequence ID" value="KOH44292.1"/>
    <property type="molecule type" value="Genomic_DNA"/>
</dbReference>
<dbReference type="STRING" id="1409788.NC99_29100"/>
<evidence type="ECO:0000313" key="2">
    <source>
        <dbReference type="EMBL" id="KOH44292.1"/>
    </source>
</evidence>
<dbReference type="InterPro" id="IPR024079">
    <property type="entry name" value="MetalloPept_cat_dom_sf"/>
</dbReference>
<evidence type="ECO:0000256" key="1">
    <source>
        <dbReference type="SAM" id="SignalP"/>
    </source>
</evidence>
<comment type="caution">
    <text evidence="2">The sequence shown here is derived from an EMBL/GenBank/DDBJ whole genome shotgun (WGS) entry which is preliminary data.</text>
</comment>
<protein>
    <recommendedName>
        <fullName evidence="4">Membrane metalloprotease</fullName>
    </recommendedName>
</protein>
<evidence type="ECO:0000313" key="3">
    <source>
        <dbReference type="Proteomes" id="UP000036958"/>
    </source>
</evidence>
<dbReference type="RefSeq" id="WP_053184530.1">
    <property type="nucleotide sequence ID" value="NZ_LGIA01000166.1"/>
</dbReference>
<keyword evidence="3" id="KW-1185">Reference proteome</keyword>
<keyword evidence="1" id="KW-0732">Signal</keyword>
<organism evidence="2 3">
    <name type="scientific">Sunxiuqinia dokdonensis</name>
    <dbReference type="NCBI Taxonomy" id="1409788"/>
    <lineage>
        <taxon>Bacteria</taxon>
        <taxon>Pseudomonadati</taxon>
        <taxon>Bacteroidota</taxon>
        <taxon>Bacteroidia</taxon>
        <taxon>Marinilabiliales</taxon>
        <taxon>Prolixibacteraceae</taxon>
        <taxon>Sunxiuqinia</taxon>
    </lineage>
</organism>
<dbReference type="GO" id="GO:0008237">
    <property type="term" value="F:metallopeptidase activity"/>
    <property type="evidence" value="ECO:0007669"/>
    <property type="project" value="InterPro"/>
</dbReference>
<reference evidence="3" key="1">
    <citation type="submission" date="2015-07" db="EMBL/GenBank/DDBJ databases">
        <title>Genome sequencing of Sunxiuqinia dokdonensis strain SK.</title>
        <authorList>
            <person name="Ahn S."/>
            <person name="Kim B.-C."/>
        </authorList>
    </citation>
    <scope>NUCLEOTIDE SEQUENCE [LARGE SCALE GENOMIC DNA]</scope>
    <source>
        <strain evidence="3">SK</strain>
    </source>
</reference>
<accession>A0A0L8V7Y3</accession>
<gene>
    <name evidence="2" type="ORF">NC99_29100</name>
</gene>
<dbReference type="OrthoDB" id="1121673at2"/>
<dbReference type="Proteomes" id="UP000036958">
    <property type="component" value="Unassembled WGS sequence"/>
</dbReference>